<accession>A0AAQ1SQH9</accession>
<sequence length="86" mass="9714">MICRAETLGYFERPGNSVNASLRIGFLLSSRSETLSLKECSAEFPASIAFVLDYTENALTDTLSQQLQMLNFLRASKMILIFLRYP</sequence>
<dbReference type="EMBL" id="OEJX01000065">
    <property type="protein sequence ID" value="SOR63415.1"/>
    <property type="molecule type" value="Genomic_DNA"/>
</dbReference>
<evidence type="ECO:0000313" key="2">
    <source>
        <dbReference type="Proteomes" id="UP000234460"/>
    </source>
</evidence>
<dbReference type="Proteomes" id="UP000234460">
    <property type="component" value="Chromosome LMANV2"/>
</dbReference>
<protein>
    <submittedName>
        <fullName evidence="1">Uncharacterized protein</fullName>
    </submittedName>
</protein>
<proteinExistence type="predicted"/>
<name>A0AAQ1SQH9_LEPIR</name>
<reference evidence="1 2" key="1">
    <citation type="submission" date="2017-11" db="EMBL/GenBank/DDBJ databases">
        <authorList>
            <person name="Lechat P."/>
        </authorList>
    </citation>
    <scope>NUCLEOTIDE SEQUENCE [LARGE SCALE GENOMIC DNA]</scope>
    <source>
        <strain evidence="1">L495</strain>
    </source>
</reference>
<evidence type="ECO:0000313" key="1">
    <source>
        <dbReference type="EMBL" id="SOR63415.1"/>
    </source>
</evidence>
<organism evidence="1 2">
    <name type="scientific">Leptospira interrogans serovar Manilae</name>
    <dbReference type="NCBI Taxonomy" id="214675"/>
    <lineage>
        <taxon>Bacteria</taxon>
        <taxon>Pseudomonadati</taxon>
        <taxon>Spirochaetota</taxon>
        <taxon>Spirochaetia</taxon>
        <taxon>Leptospirales</taxon>
        <taxon>Leptospiraceae</taxon>
        <taxon>Leptospira</taxon>
    </lineage>
</organism>
<dbReference type="AlphaFoldDB" id="A0AAQ1SQH9"/>
<gene>
    <name evidence="1" type="ORF">LMANV2_680007</name>
</gene>
<comment type="caution">
    <text evidence="1">The sequence shown here is derived from an EMBL/GenBank/DDBJ whole genome shotgun (WGS) entry which is preliminary data.</text>
</comment>